<evidence type="ECO:0000313" key="2">
    <source>
        <dbReference type="Proteomes" id="UP001218364"/>
    </source>
</evidence>
<sequence>MSEAKLTPCGGLWSVWAQRQAPGAQRAWLHLGTCKSLRIAGRVAKAIAQQEAAP</sequence>
<proteinExistence type="predicted"/>
<dbReference type="Proteomes" id="UP001218364">
    <property type="component" value="Unassembled WGS sequence"/>
</dbReference>
<accession>A0ABD4XCI2</accession>
<organism evidence="1 2">
    <name type="scientific">Phaeobacter gallaeciensis</name>
    <dbReference type="NCBI Taxonomy" id="60890"/>
    <lineage>
        <taxon>Bacteria</taxon>
        <taxon>Pseudomonadati</taxon>
        <taxon>Pseudomonadota</taxon>
        <taxon>Alphaproteobacteria</taxon>
        <taxon>Rhodobacterales</taxon>
        <taxon>Roseobacteraceae</taxon>
        <taxon>Phaeobacter</taxon>
    </lineage>
</organism>
<dbReference type="AlphaFoldDB" id="A0ABD4XCI2"/>
<name>A0ABD4XCI2_9RHOB</name>
<reference evidence="1 2" key="1">
    <citation type="submission" date="2023-02" db="EMBL/GenBank/DDBJ databases">
        <title>Population genomics of bacteria associated with diatom.</title>
        <authorList>
            <person name="Xie J."/>
            <person name="Wang H."/>
        </authorList>
    </citation>
    <scope>NUCLEOTIDE SEQUENCE [LARGE SCALE GENOMIC DNA]</scope>
    <source>
        <strain evidence="1 2">PT47_8</strain>
    </source>
</reference>
<protein>
    <submittedName>
        <fullName evidence="1">Uncharacterized protein</fullName>
    </submittedName>
</protein>
<dbReference type="RefSeq" id="WP_274839849.1">
    <property type="nucleotide sequence ID" value="NZ_JARCJF010000007.1"/>
</dbReference>
<evidence type="ECO:0000313" key="1">
    <source>
        <dbReference type="EMBL" id="MDE4166854.1"/>
    </source>
</evidence>
<dbReference type="EMBL" id="JARCJK010000007">
    <property type="protein sequence ID" value="MDE4166854.1"/>
    <property type="molecule type" value="Genomic_DNA"/>
</dbReference>
<gene>
    <name evidence="1" type="ORF">PXK24_14235</name>
</gene>
<comment type="caution">
    <text evidence="1">The sequence shown here is derived from an EMBL/GenBank/DDBJ whole genome shotgun (WGS) entry which is preliminary data.</text>
</comment>